<evidence type="ECO:0000313" key="2">
    <source>
        <dbReference type="EMBL" id="KAE8244312.1"/>
    </source>
</evidence>
<evidence type="ECO:0000313" key="3">
    <source>
        <dbReference type="Proteomes" id="UP000077521"/>
    </source>
</evidence>
<sequence length="134" mass="15147">MSQHWLAKLLEDESQAEGDGKATRYSRAVGDMKKRKTPRKEAFENDGRAPDTNNHLPTTTSTSSDKEEAAKAAPQNTHPPKKRSRNNPTSAFASVRIQSWQHYRNTCYITSALECLWAAYLPLRKHWLGLQPPA</sequence>
<comment type="caution">
    <text evidence="2">The sequence shown here is derived from an EMBL/GenBank/DDBJ whole genome shotgun (WGS) entry which is preliminary data.</text>
</comment>
<feature type="compositionally biased region" description="Basic and acidic residues" evidence="1">
    <location>
        <begin position="39"/>
        <end position="49"/>
    </location>
</feature>
<protein>
    <submittedName>
        <fullName evidence="2">Uncharacterized protein</fullName>
    </submittedName>
</protein>
<reference evidence="2" key="2">
    <citation type="journal article" date="2019" name="IMA Fungus">
        <title>Genome sequencing and comparison of five Tilletia species to identify candidate genes for the detection of regulated species infecting wheat.</title>
        <authorList>
            <person name="Nguyen H.D.T."/>
            <person name="Sultana T."/>
            <person name="Kesanakurti P."/>
            <person name="Hambleton S."/>
        </authorList>
    </citation>
    <scope>NUCLEOTIDE SEQUENCE</scope>
    <source>
        <strain evidence="2">DAOMC 236416</strain>
    </source>
</reference>
<gene>
    <name evidence="2" type="ORF">A4X13_0g6687</name>
</gene>
<proteinExistence type="predicted"/>
<dbReference type="EMBL" id="LWDF02000676">
    <property type="protein sequence ID" value="KAE8244312.1"/>
    <property type="molecule type" value="Genomic_DNA"/>
</dbReference>
<reference evidence="2" key="1">
    <citation type="submission" date="2016-04" db="EMBL/GenBank/DDBJ databases">
        <authorList>
            <person name="Nguyen H.D."/>
            <person name="Samba Siva P."/>
            <person name="Cullis J."/>
            <person name="Levesque C.A."/>
            <person name="Hambleton S."/>
        </authorList>
    </citation>
    <scope>NUCLEOTIDE SEQUENCE</scope>
    <source>
        <strain evidence="2">DAOMC 236416</strain>
    </source>
</reference>
<name>A0A177TE51_9BASI</name>
<organism evidence="2 3">
    <name type="scientific">Tilletia indica</name>
    <dbReference type="NCBI Taxonomy" id="43049"/>
    <lineage>
        <taxon>Eukaryota</taxon>
        <taxon>Fungi</taxon>
        <taxon>Dikarya</taxon>
        <taxon>Basidiomycota</taxon>
        <taxon>Ustilaginomycotina</taxon>
        <taxon>Exobasidiomycetes</taxon>
        <taxon>Tilletiales</taxon>
        <taxon>Tilletiaceae</taxon>
        <taxon>Tilletia</taxon>
    </lineage>
</organism>
<accession>A0A177TE51</accession>
<feature type="region of interest" description="Disordered" evidence="1">
    <location>
        <begin position="1"/>
        <end position="90"/>
    </location>
</feature>
<dbReference type="AlphaFoldDB" id="A0A177TE51"/>
<dbReference type="Proteomes" id="UP000077521">
    <property type="component" value="Unassembled WGS sequence"/>
</dbReference>
<feature type="compositionally biased region" description="Polar residues" evidence="1">
    <location>
        <begin position="51"/>
        <end position="63"/>
    </location>
</feature>
<keyword evidence="3" id="KW-1185">Reference proteome</keyword>
<evidence type="ECO:0000256" key="1">
    <source>
        <dbReference type="SAM" id="MobiDB-lite"/>
    </source>
</evidence>